<evidence type="ECO:0000256" key="1">
    <source>
        <dbReference type="ARBA" id="ARBA00022561"/>
    </source>
</evidence>
<dbReference type="EMBL" id="KM924292">
    <property type="protein sequence ID" value="AIU39277.1"/>
    <property type="molecule type" value="Genomic_DNA"/>
</dbReference>
<dbReference type="OrthoDB" id="7560at10239"/>
<reference evidence="5 6" key="2">
    <citation type="journal article" date="2015" name="PLoS ONE">
        <title>A Genomic Approach to Unravel Host-Pathogen Interaction in Chelonians: The Example of Testudinid Herpesvirus 3.</title>
        <authorList>
            <person name="Origgi F.C."/>
            <person name="Tecilla M."/>
            <person name="Pilo P."/>
            <person name="Aloisio F."/>
            <person name="Otten P."/>
            <person name="Aguilar-Bultet L."/>
            <person name="Sattler U."/>
            <person name="Roccabianca P."/>
            <person name="Romero C.H."/>
            <person name="Bloom D.C."/>
            <person name="Jacobson E.R."/>
        </authorList>
    </citation>
    <scope>NUCLEOTIDE SEQUENCE [LARGE SCALE GENOMIC DNA]</scope>
    <source>
        <strain evidence="5">US1976/98</strain>
    </source>
</reference>
<sequence length="320" mass="36221">MSGGVFCEIEIPASIHADDYARLQKCVGFLVFMPVYKSYATLADIDYNSYRRGGAEPTAMTMLAEYRQRFYGVIQSVTYHRMTISMMELGSSSTSYTIKNTGPFEYGNGDRLCFMPPLLGATIQRLELPSIDTILVFPMVIPSDAAREFMCKIMAGMMYNYCTAHEIEVQEKPASLNSIVFRGKRYDITTFHANHAVTERFLKNLFTTLMLGVHEGLYMLLTLMPSLLTRTTTDVFTSQLLHMQSASRLATQYIRPPVDPRPIAEAAAFRDTHWEMLVNFLSLIGKLGDLLDFNSFAKVCLYNNDSNIVRDGEVCRCIRN</sequence>
<dbReference type="InterPro" id="IPR002690">
    <property type="entry name" value="Herpes_capsid_2"/>
</dbReference>
<evidence type="ECO:0000313" key="4">
    <source>
        <dbReference type="EMBL" id="AIU39277.1"/>
    </source>
</evidence>
<dbReference type="Proteomes" id="UP000100290">
    <property type="component" value="Segment"/>
</dbReference>
<evidence type="ECO:0000313" key="7">
    <source>
        <dbReference type="Proteomes" id="UP000208106"/>
    </source>
</evidence>
<accession>A0A0K1R1A4</accession>
<proteinExistence type="inferred from homology"/>
<dbReference type="GO" id="GO:0005198">
    <property type="term" value="F:structural molecule activity"/>
    <property type="evidence" value="ECO:0007669"/>
    <property type="project" value="InterPro"/>
</dbReference>
<gene>
    <name evidence="5" type="primary">ORF43</name>
    <name evidence="4" type="synonym">UL18</name>
</gene>
<keyword evidence="2" id="KW-1048">Host nucleus</keyword>
<evidence type="ECO:0000313" key="5">
    <source>
        <dbReference type="EMBL" id="AKV40690.1"/>
    </source>
</evidence>
<keyword evidence="3" id="KW-0946">Virion</keyword>
<keyword evidence="7" id="KW-1185">Reference proteome</keyword>
<evidence type="ECO:0000256" key="3">
    <source>
        <dbReference type="ARBA" id="ARBA00022844"/>
    </source>
</evidence>
<dbReference type="Pfam" id="PF01802">
    <property type="entry name" value="Herpes_V23"/>
    <property type="match status" value="1"/>
</dbReference>
<dbReference type="Proteomes" id="UP000208106">
    <property type="component" value="Segment"/>
</dbReference>
<reference evidence="4 7" key="1">
    <citation type="journal article" date="2015" name="J. Virol.">
        <title>The Genome of a Tortoise Herpesvirus (Testudinid Herpesvirus 3) Has a Novel Structure and Contains a Large Region That Is Not Required for Replication In Vitro or Virulence In Vivo.</title>
        <authorList>
            <person name="Gandar F."/>
            <person name="Wilkie G.S."/>
            <person name="Gatherer D."/>
            <person name="Kerr K."/>
            <person name="Marlier D."/>
            <person name="Diez M."/>
            <person name="Marschang R.E."/>
            <person name="Mast J."/>
            <person name="Dewals B.G."/>
            <person name="Davison A.J."/>
            <person name="Vanderplasschen A.F."/>
        </authorList>
    </citation>
    <scope>NUCLEOTIDE SEQUENCE [LARGE SCALE GENOMIC DNA]</scope>
    <source>
        <strain evidence="4 7">1976</strain>
    </source>
</reference>
<organism evidence="5 6">
    <name type="scientific">Testudinid alphaherpesvirus 3</name>
    <dbReference type="NCBI Taxonomy" id="2560801"/>
    <lineage>
        <taxon>Viruses</taxon>
        <taxon>Duplodnaviria</taxon>
        <taxon>Heunggongvirae</taxon>
        <taxon>Peploviricota</taxon>
        <taxon>Herviviricetes</taxon>
        <taxon>Herpesvirales</taxon>
        <taxon>Orthoherpesviridae</taxon>
        <taxon>Alphaherpesvirinae</taxon>
        <taxon>Scutavirus</taxon>
        <taxon>Scutavirus testudinidalpha3</taxon>
    </lineage>
</organism>
<dbReference type="GO" id="GO:0019028">
    <property type="term" value="C:viral capsid"/>
    <property type="evidence" value="ECO:0007669"/>
    <property type="project" value="UniProtKB-KW"/>
</dbReference>
<dbReference type="HAMAP" id="MF_04019">
    <property type="entry name" value="HSV_TRX2"/>
    <property type="match status" value="1"/>
</dbReference>
<dbReference type="EMBL" id="KT008627">
    <property type="protein sequence ID" value="AKV40690.1"/>
    <property type="molecule type" value="Genomic_DNA"/>
</dbReference>
<name>A0A0K1R1A4_9ALPH</name>
<evidence type="ECO:0000313" key="6">
    <source>
        <dbReference type="Proteomes" id="UP000100290"/>
    </source>
</evidence>
<evidence type="ECO:0000256" key="2">
    <source>
        <dbReference type="ARBA" id="ARBA00022562"/>
    </source>
</evidence>
<keyword evidence="1" id="KW-0167">Capsid protein</keyword>
<protein>
    <submittedName>
        <fullName evidence="4">Capsid triplex subunit 2</fullName>
    </submittedName>
    <submittedName>
        <fullName evidence="5">VP23 capsid protein</fullName>
    </submittedName>
</protein>
<dbReference type="KEGG" id="vg:26122551"/>